<comment type="caution">
    <text evidence="1">The sequence shown here is derived from an EMBL/GenBank/DDBJ whole genome shotgun (WGS) entry which is preliminary data.</text>
</comment>
<protein>
    <submittedName>
        <fullName evidence="1">Uncharacterized protein</fullName>
    </submittedName>
</protein>
<keyword evidence="2" id="KW-1185">Reference proteome</keyword>
<dbReference type="RefSeq" id="WP_130425434.1">
    <property type="nucleotide sequence ID" value="NZ_SHKW01000008.1"/>
</dbReference>
<dbReference type="EMBL" id="SHKW01000008">
    <property type="protein sequence ID" value="RZU29002.1"/>
    <property type="molecule type" value="Genomic_DNA"/>
</dbReference>
<evidence type="ECO:0000313" key="2">
    <source>
        <dbReference type="Proteomes" id="UP000292958"/>
    </source>
</evidence>
<evidence type="ECO:0000313" key="1">
    <source>
        <dbReference type="EMBL" id="RZU29002.1"/>
    </source>
</evidence>
<gene>
    <name evidence="1" type="ORF">BDD14_6590</name>
</gene>
<reference evidence="1 2" key="1">
    <citation type="submission" date="2019-02" db="EMBL/GenBank/DDBJ databases">
        <title>Genomic Encyclopedia of Archaeal and Bacterial Type Strains, Phase II (KMG-II): from individual species to whole genera.</title>
        <authorList>
            <person name="Goeker M."/>
        </authorList>
    </citation>
    <scope>NUCLEOTIDE SEQUENCE [LARGE SCALE GENOMIC DNA]</scope>
    <source>
        <strain evidence="1 2">DSM 18101</strain>
    </source>
</reference>
<dbReference type="Proteomes" id="UP000292958">
    <property type="component" value="Unassembled WGS sequence"/>
</dbReference>
<organism evidence="1 2">
    <name type="scientific">Edaphobacter modestus</name>
    <dbReference type="NCBI Taxonomy" id="388466"/>
    <lineage>
        <taxon>Bacteria</taxon>
        <taxon>Pseudomonadati</taxon>
        <taxon>Acidobacteriota</taxon>
        <taxon>Terriglobia</taxon>
        <taxon>Terriglobales</taxon>
        <taxon>Acidobacteriaceae</taxon>
        <taxon>Edaphobacter</taxon>
    </lineage>
</organism>
<dbReference type="AlphaFoldDB" id="A0A4Q7XX98"/>
<name>A0A4Q7XX98_9BACT</name>
<accession>A0A4Q7XX98</accession>
<proteinExistence type="predicted"/>
<sequence length="168" mass="19767">MKVHRVVEYSVYPADAVLVGNDDGDEYDDDEIETDCWHIRTRNLARARRIAKSLGEGSHIIKQVQTYTRVRDRIWRTAGEWVLRKGRFTCLNKHRRYCRAYIRKTVAFHVKGVRDWQEYNRPENLLRIAQECVSKELARLASESKEPDHSVWPECSTALYSSILDIPF</sequence>